<dbReference type="OrthoDB" id="4086742at2759"/>
<proteinExistence type="predicted"/>
<evidence type="ECO:0000313" key="2">
    <source>
        <dbReference type="EMBL" id="KAG0689930.1"/>
    </source>
</evidence>
<feature type="compositionally biased region" description="Basic residues" evidence="1">
    <location>
        <begin position="16"/>
        <end position="30"/>
    </location>
</feature>
<protein>
    <submittedName>
        <fullName evidence="2">Ribosome biogenesis protein alb1</fullName>
    </submittedName>
</protein>
<accession>A0A9P7BH17</accession>
<dbReference type="EMBL" id="PUHW01000054">
    <property type="protein sequence ID" value="KAG0689930.1"/>
    <property type="molecule type" value="Genomic_DNA"/>
</dbReference>
<sequence>MPSKNSVNKPKDNMIRQRKSHMASKRRQRRSNTGVTIIKTSKGTNEIVPLLTNNRNKGGVIANTIISNKKAKKIERNIKYAEMRRNGNVNGKKLKVNGVVDIDMKEDGNNDNNTSGPKESAVRKALWSIVDGAKISGLTLAVASGEGTTLGGPSF</sequence>
<evidence type="ECO:0000313" key="3">
    <source>
        <dbReference type="Proteomes" id="UP000697127"/>
    </source>
</evidence>
<comment type="caution">
    <text evidence="2">The sequence shown here is derived from an EMBL/GenBank/DDBJ whole genome shotgun (WGS) entry which is preliminary data.</text>
</comment>
<evidence type="ECO:0000256" key="1">
    <source>
        <dbReference type="SAM" id="MobiDB-lite"/>
    </source>
</evidence>
<gene>
    <name evidence="2" type="primary">ALB1</name>
    <name evidence="2" type="ORF">C6P40_004228</name>
</gene>
<organism evidence="2 3">
    <name type="scientific">Pichia californica</name>
    <dbReference type="NCBI Taxonomy" id="460514"/>
    <lineage>
        <taxon>Eukaryota</taxon>
        <taxon>Fungi</taxon>
        <taxon>Dikarya</taxon>
        <taxon>Ascomycota</taxon>
        <taxon>Saccharomycotina</taxon>
        <taxon>Pichiomycetes</taxon>
        <taxon>Pichiales</taxon>
        <taxon>Pichiaceae</taxon>
        <taxon>Pichia</taxon>
    </lineage>
</organism>
<dbReference type="Proteomes" id="UP000697127">
    <property type="component" value="Unassembled WGS sequence"/>
</dbReference>
<keyword evidence="3" id="KW-1185">Reference proteome</keyword>
<dbReference type="AlphaFoldDB" id="A0A9P7BH17"/>
<feature type="region of interest" description="Disordered" evidence="1">
    <location>
        <begin position="1"/>
        <end position="34"/>
    </location>
</feature>
<name>A0A9P7BH17_9ASCO</name>
<reference evidence="2" key="1">
    <citation type="submission" date="2020-11" db="EMBL/GenBank/DDBJ databases">
        <title>Kefir isolates.</title>
        <authorList>
            <person name="Marcisauskas S."/>
            <person name="Kim Y."/>
            <person name="Blasche S."/>
        </authorList>
    </citation>
    <scope>NUCLEOTIDE SEQUENCE</scope>
    <source>
        <strain evidence="2">Olga-1</strain>
    </source>
</reference>